<dbReference type="PROSITE" id="PS50995">
    <property type="entry name" value="HTH_MARR_2"/>
    <property type="match status" value="1"/>
</dbReference>
<evidence type="ECO:0000313" key="2">
    <source>
        <dbReference type="EMBL" id="VAV98928.1"/>
    </source>
</evidence>
<dbReference type="InterPro" id="IPR000835">
    <property type="entry name" value="HTH_MarR-typ"/>
</dbReference>
<dbReference type="Pfam" id="PF12802">
    <property type="entry name" value="MarR_2"/>
    <property type="match status" value="1"/>
</dbReference>
<protein>
    <submittedName>
        <fullName evidence="2">Transcriptional regulator, MarR family</fullName>
    </submittedName>
</protein>
<sequence length="125" mass="13973">MNINLTEHNGLKLWLQALSETIRSEGPDLTSRQWALLLRIYIKSPPHTVRGLAAALNVSKPVITRAVDSLSALGYAKRTRDETDKRNVLIQRTVRGAVFLADFAETMEKANKKINPGDDFEPSTE</sequence>
<proteinExistence type="predicted"/>
<dbReference type="SMART" id="SM00347">
    <property type="entry name" value="HTH_MARR"/>
    <property type="match status" value="1"/>
</dbReference>
<dbReference type="GO" id="GO:0003700">
    <property type="term" value="F:DNA-binding transcription factor activity"/>
    <property type="evidence" value="ECO:0007669"/>
    <property type="project" value="InterPro"/>
</dbReference>
<gene>
    <name evidence="2" type="ORF">MNBD_ALPHA02-1411</name>
</gene>
<feature type="domain" description="HTH marR-type" evidence="1">
    <location>
        <begin position="1"/>
        <end position="125"/>
    </location>
</feature>
<dbReference type="InterPro" id="IPR039422">
    <property type="entry name" value="MarR/SlyA-like"/>
</dbReference>
<accession>A0A3B0SE15</accession>
<reference evidence="2" key="1">
    <citation type="submission" date="2018-06" db="EMBL/GenBank/DDBJ databases">
        <authorList>
            <person name="Zhirakovskaya E."/>
        </authorList>
    </citation>
    <scope>NUCLEOTIDE SEQUENCE</scope>
</reference>
<name>A0A3B0SE15_9ZZZZ</name>
<dbReference type="PANTHER" id="PTHR33164:SF43">
    <property type="entry name" value="HTH-TYPE TRANSCRIPTIONAL REPRESSOR YETL"/>
    <property type="match status" value="1"/>
</dbReference>
<dbReference type="InterPro" id="IPR036388">
    <property type="entry name" value="WH-like_DNA-bd_sf"/>
</dbReference>
<dbReference type="InterPro" id="IPR036390">
    <property type="entry name" value="WH_DNA-bd_sf"/>
</dbReference>
<dbReference type="GO" id="GO:0006950">
    <property type="term" value="P:response to stress"/>
    <property type="evidence" value="ECO:0007669"/>
    <property type="project" value="TreeGrafter"/>
</dbReference>
<dbReference type="SUPFAM" id="SSF46785">
    <property type="entry name" value="Winged helix' DNA-binding domain"/>
    <property type="match status" value="1"/>
</dbReference>
<dbReference type="EMBL" id="UOED01000132">
    <property type="protein sequence ID" value="VAV98928.1"/>
    <property type="molecule type" value="Genomic_DNA"/>
</dbReference>
<evidence type="ECO:0000259" key="1">
    <source>
        <dbReference type="PROSITE" id="PS50995"/>
    </source>
</evidence>
<dbReference type="Gene3D" id="1.10.10.10">
    <property type="entry name" value="Winged helix-like DNA-binding domain superfamily/Winged helix DNA-binding domain"/>
    <property type="match status" value="1"/>
</dbReference>
<organism evidence="2">
    <name type="scientific">hydrothermal vent metagenome</name>
    <dbReference type="NCBI Taxonomy" id="652676"/>
    <lineage>
        <taxon>unclassified sequences</taxon>
        <taxon>metagenomes</taxon>
        <taxon>ecological metagenomes</taxon>
    </lineage>
</organism>
<dbReference type="AlphaFoldDB" id="A0A3B0SE15"/>
<dbReference type="PANTHER" id="PTHR33164">
    <property type="entry name" value="TRANSCRIPTIONAL REGULATOR, MARR FAMILY"/>
    <property type="match status" value="1"/>
</dbReference>